<reference evidence="2 3" key="1">
    <citation type="submission" date="2019-07" db="EMBL/GenBank/DDBJ databases">
        <title>Whole genome shotgun sequence of Microvirga aerophila NBRC 106136.</title>
        <authorList>
            <person name="Hosoyama A."/>
            <person name="Uohara A."/>
            <person name="Ohji S."/>
            <person name="Ichikawa N."/>
        </authorList>
    </citation>
    <scope>NUCLEOTIDE SEQUENCE [LARGE SCALE GENOMIC DNA]</scope>
    <source>
        <strain evidence="2 3">NBRC 106136</strain>
    </source>
</reference>
<gene>
    <name evidence="2" type="ORF">MAE02_34580</name>
</gene>
<evidence type="ECO:0000313" key="3">
    <source>
        <dbReference type="Proteomes" id="UP000321085"/>
    </source>
</evidence>
<dbReference type="InterPro" id="IPR001296">
    <property type="entry name" value="Glyco_trans_1"/>
</dbReference>
<name>A0A512BUY3_9HYPH</name>
<dbReference type="InterPro" id="IPR050194">
    <property type="entry name" value="Glycosyltransferase_grp1"/>
</dbReference>
<comment type="caution">
    <text evidence="2">The sequence shown here is derived from an EMBL/GenBank/DDBJ whole genome shotgun (WGS) entry which is preliminary data.</text>
</comment>
<proteinExistence type="predicted"/>
<evidence type="ECO:0000313" key="2">
    <source>
        <dbReference type="EMBL" id="GEO15762.1"/>
    </source>
</evidence>
<keyword evidence="3" id="KW-1185">Reference proteome</keyword>
<dbReference type="EMBL" id="BJYU01000048">
    <property type="protein sequence ID" value="GEO15762.1"/>
    <property type="molecule type" value="Genomic_DNA"/>
</dbReference>
<sequence>MEISALHLASQLHKEGHEVKVVTDTCNQEVDVLPFKVARRPTMLDLFNLGKWAEVHIHNHISLRYAIPLALFGPPQVFRIAGWIEPDNKFSTFAGKLKRWLLSRHHCIANGVEVYDELRARSKILVPPPYDPDIYFLANRGCRVRDFTFVGRLTNEKGVDLLLQAMAIVRGEVADVNLTILGDGPERRSLEILAEQLGLSECVQFVGSAPPDQVSKLLNETKVMVAPSFIIEPFGIVALEGLASGCEVVVPDRGGFSHALGRFGTKFEHRDLRSLCGAMLKALERSGQNIALYSEVKEHLANYEPFSTTRQILDFSLSNTR</sequence>
<dbReference type="PANTHER" id="PTHR45947:SF3">
    <property type="entry name" value="SULFOQUINOVOSYL TRANSFERASE SQD2"/>
    <property type="match status" value="1"/>
</dbReference>
<dbReference type="CDD" id="cd03801">
    <property type="entry name" value="GT4_PimA-like"/>
    <property type="match status" value="1"/>
</dbReference>
<dbReference type="AlphaFoldDB" id="A0A512BUY3"/>
<dbReference type="RefSeq" id="WP_170285034.1">
    <property type="nucleotide sequence ID" value="NZ_BJYU01000048.1"/>
</dbReference>
<dbReference type="Gene3D" id="3.40.50.2000">
    <property type="entry name" value="Glycogen Phosphorylase B"/>
    <property type="match status" value="2"/>
</dbReference>
<evidence type="ECO:0000259" key="1">
    <source>
        <dbReference type="Pfam" id="PF00534"/>
    </source>
</evidence>
<accession>A0A512BUY3</accession>
<dbReference type="GO" id="GO:0016757">
    <property type="term" value="F:glycosyltransferase activity"/>
    <property type="evidence" value="ECO:0007669"/>
    <property type="project" value="InterPro"/>
</dbReference>
<protein>
    <recommendedName>
        <fullName evidence="1">Glycosyl transferase family 1 domain-containing protein</fullName>
    </recommendedName>
</protein>
<dbReference type="SUPFAM" id="SSF53756">
    <property type="entry name" value="UDP-Glycosyltransferase/glycogen phosphorylase"/>
    <property type="match status" value="1"/>
</dbReference>
<dbReference type="PANTHER" id="PTHR45947">
    <property type="entry name" value="SULFOQUINOVOSYL TRANSFERASE SQD2"/>
    <property type="match status" value="1"/>
</dbReference>
<dbReference type="Proteomes" id="UP000321085">
    <property type="component" value="Unassembled WGS sequence"/>
</dbReference>
<feature type="domain" description="Glycosyl transferase family 1" evidence="1">
    <location>
        <begin position="147"/>
        <end position="265"/>
    </location>
</feature>
<organism evidence="2 3">
    <name type="scientific">Microvirga aerophila</name>
    <dbReference type="NCBI Taxonomy" id="670291"/>
    <lineage>
        <taxon>Bacteria</taxon>
        <taxon>Pseudomonadati</taxon>
        <taxon>Pseudomonadota</taxon>
        <taxon>Alphaproteobacteria</taxon>
        <taxon>Hyphomicrobiales</taxon>
        <taxon>Methylobacteriaceae</taxon>
        <taxon>Microvirga</taxon>
    </lineage>
</organism>
<dbReference type="Pfam" id="PF00534">
    <property type="entry name" value="Glycos_transf_1"/>
    <property type="match status" value="1"/>
</dbReference>